<feature type="region of interest" description="Disordered" evidence="1">
    <location>
        <begin position="315"/>
        <end position="355"/>
    </location>
</feature>
<dbReference type="AlphaFoldDB" id="A0AA39JSZ5"/>
<sequence>MIYNSNPLLTPPSTTHYAFTGHLRAGQEKAIGGVRVVHSTYQTGSAMEHPTGPYFAESVIFLLSMLSYCVFSVPVKSSGKRNPANKGYWYSMRLANPPPSSSLVGLYGRHASHMLLHTLASQGWNSPQPLQARTIYVVLYVLDGQPPEEFHPPVAPVEQRWCPADSDLIVRRLKVIAPEVNIAQFGLYDPETGNWTNRESPFVVEPGETFYIRTLDVQVCLGLPDPKDPTSPGFTTSTPTTPSKRSRTDSMSFEDSPPSRRSHSGGSSSSQRSAGSRSGRRSLTGGVGGRHSVTSSTASPQLPLEFNAFPFGRLHGDSGGADGPSGNAAVPSSGDIFSRVPGGRTLREGASRSGGHSIDIQPGFLSPWLTMYVCDMEYGFQEIQRLQDLDEAAGRLPRRMEYYFSEVFNTDVKSFPLVHGNLAYPPLAEDSLRGWHLSAEQKNMECHP</sequence>
<accession>A0AA39JSZ5</accession>
<dbReference type="GeneID" id="85353543"/>
<evidence type="ECO:0000313" key="2">
    <source>
        <dbReference type="EMBL" id="KAK0448253.1"/>
    </source>
</evidence>
<feature type="compositionally biased region" description="Low complexity" evidence="1">
    <location>
        <begin position="264"/>
        <end position="284"/>
    </location>
</feature>
<protein>
    <submittedName>
        <fullName evidence="2">Uncharacterized protein</fullName>
    </submittedName>
</protein>
<proteinExistence type="predicted"/>
<evidence type="ECO:0000256" key="1">
    <source>
        <dbReference type="SAM" id="MobiDB-lite"/>
    </source>
</evidence>
<comment type="caution">
    <text evidence="2">The sequence shown here is derived from an EMBL/GenBank/DDBJ whole genome shotgun (WGS) entry which is preliminary data.</text>
</comment>
<organism evidence="2 3">
    <name type="scientific">Armillaria tabescens</name>
    <name type="common">Ringless honey mushroom</name>
    <name type="synonym">Agaricus tabescens</name>
    <dbReference type="NCBI Taxonomy" id="1929756"/>
    <lineage>
        <taxon>Eukaryota</taxon>
        <taxon>Fungi</taxon>
        <taxon>Dikarya</taxon>
        <taxon>Basidiomycota</taxon>
        <taxon>Agaricomycotina</taxon>
        <taxon>Agaricomycetes</taxon>
        <taxon>Agaricomycetidae</taxon>
        <taxon>Agaricales</taxon>
        <taxon>Marasmiineae</taxon>
        <taxon>Physalacriaceae</taxon>
        <taxon>Desarmillaria</taxon>
    </lineage>
</organism>
<reference evidence="2" key="1">
    <citation type="submission" date="2023-06" db="EMBL/GenBank/DDBJ databases">
        <authorList>
            <consortium name="Lawrence Berkeley National Laboratory"/>
            <person name="Ahrendt S."/>
            <person name="Sahu N."/>
            <person name="Indic B."/>
            <person name="Wong-Bajracharya J."/>
            <person name="Merenyi Z."/>
            <person name="Ke H.-M."/>
            <person name="Monk M."/>
            <person name="Kocsube S."/>
            <person name="Drula E."/>
            <person name="Lipzen A."/>
            <person name="Balint B."/>
            <person name="Henrissat B."/>
            <person name="Andreopoulos B."/>
            <person name="Martin F.M."/>
            <person name="Harder C.B."/>
            <person name="Rigling D."/>
            <person name="Ford K.L."/>
            <person name="Foster G.D."/>
            <person name="Pangilinan J."/>
            <person name="Papanicolaou A."/>
            <person name="Barry K."/>
            <person name="LaButti K."/>
            <person name="Viragh M."/>
            <person name="Koriabine M."/>
            <person name="Yan M."/>
            <person name="Riley R."/>
            <person name="Champramary S."/>
            <person name="Plett K.L."/>
            <person name="Tsai I.J."/>
            <person name="Slot J."/>
            <person name="Sipos G."/>
            <person name="Plett J."/>
            <person name="Nagy L.G."/>
            <person name="Grigoriev I.V."/>
        </authorList>
    </citation>
    <scope>NUCLEOTIDE SEQUENCE</scope>
    <source>
        <strain evidence="2">CCBAS 213</strain>
    </source>
</reference>
<dbReference type="RefSeq" id="XP_060326358.1">
    <property type="nucleotide sequence ID" value="XM_060469995.1"/>
</dbReference>
<dbReference type="Proteomes" id="UP001175211">
    <property type="component" value="Unassembled WGS sequence"/>
</dbReference>
<feature type="compositionally biased region" description="Low complexity" evidence="1">
    <location>
        <begin position="230"/>
        <end position="243"/>
    </location>
</feature>
<keyword evidence="3" id="KW-1185">Reference proteome</keyword>
<gene>
    <name evidence="2" type="ORF">EV420DRAFT_1483503</name>
</gene>
<feature type="region of interest" description="Disordered" evidence="1">
    <location>
        <begin position="223"/>
        <end position="299"/>
    </location>
</feature>
<name>A0AA39JSZ5_ARMTA</name>
<evidence type="ECO:0000313" key="3">
    <source>
        <dbReference type="Proteomes" id="UP001175211"/>
    </source>
</evidence>
<dbReference type="EMBL" id="JAUEPS010000042">
    <property type="protein sequence ID" value="KAK0448253.1"/>
    <property type="molecule type" value="Genomic_DNA"/>
</dbReference>